<dbReference type="InterPro" id="IPR008972">
    <property type="entry name" value="Cupredoxin"/>
</dbReference>
<dbReference type="SUPFAM" id="SSF49503">
    <property type="entry name" value="Cupredoxins"/>
    <property type="match status" value="1"/>
</dbReference>
<dbReference type="Pfam" id="PF00812">
    <property type="entry name" value="Ephrin"/>
    <property type="match status" value="1"/>
</dbReference>
<evidence type="ECO:0000256" key="2">
    <source>
        <dbReference type="ARBA" id="ARBA00022729"/>
    </source>
</evidence>
<dbReference type="InterPro" id="IPR001799">
    <property type="entry name" value="Ephrin_RBD"/>
</dbReference>
<comment type="subcellular location">
    <subcellularLocation>
        <location evidence="1">Membrane</location>
    </subcellularLocation>
</comment>
<evidence type="ECO:0000256" key="3">
    <source>
        <dbReference type="ARBA" id="ARBA00023136"/>
    </source>
</evidence>
<organism evidence="10 11">
    <name type="scientific">Necator americanus</name>
    <name type="common">Human hookworm</name>
    <dbReference type="NCBI Taxonomy" id="51031"/>
    <lineage>
        <taxon>Eukaryota</taxon>
        <taxon>Metazoa</taxon>
        <taxon>Ecdysozoa</taxon>
        <taxon>Nematoda</taxon>
        <taxon>Chromadorea</taxon>
        <taxon>Rhabditida</taxon>
        <taxon>Rhabditina</taxon>
        <taxon>Rhabditomorpha</taxon>
        <taxon>Strongyloidea</taxon>
        <taxon>Ancylostomatidae</taxon>
        <taxon>Bunostominae</taxon>
        <taxon>Necator</taxon>
    </lineage>
</organism>
<dbReference type="EMBL" id="JAVFWL010000004">
    <property type="protein sequence ID" value="KAK6749105.1"/>
    <property type="molecule type" value="Genomic_DNA"/>
</dbReference>
<keyword evidence="4" id="KW-1015">Disulfide bond</keyword>
<keyword evidence="11" id="KW-1185">Reference proteome</keyword>
<comment type="caution">
    <text evidence="6">Lacks conserved residue(s) required for the propagation of feature annotation.</text>
</comment>
<evidence type="ECO:0000256" key="8">
    <source>
        <dbReference type="SAM" id="MobiDB-lite"/>
    </source>
</evidence>
<keyword evidence="3 7" id="KW-0472">Membrane</keyword>
<proteinExistence type="inferred from homology"/>
<evidence type="ECO:0000256" key="1">
    <source>
        <dbReference type="ARBA" id="ARBA00004370"/>
    </source>
</evidence>
<evidence type="ECO:0000256" key="4">
    <source>
        <dbReference type="ARBA" id="ARBA00023157"/>
    </source>
</evidence>
<dbReference type="PROSITE" id="PS51551">
    <property type="entry name" value="EPHRIN_RBD_2"/>
    <property type="match status" value="1"/>
</dbReference>
<name>A0ABR1DF40_NECAM</name>
<dbReference type="Proteomes" id="UP001303046">
    <property type="component" value="Unassembled WGS sequence"/>
</dbReference>
<evidence type="ECO:0000256" key="7">
    <source>
        <dbReference type="RuleBase" id="RU004375"/>
    </source>
</evidence>
<comment type="similarity">
    <text evidence="6 7">Belongs to the ephrin family.</text>
</comment>
<protein>
    <recommendedName>
        <fullName evidence="9">Ephrin RBD domain-containing protein</fullName>
    </recommendedName>
</protein>
<dbReference type="CDD" id="cd02675">
    <property type="entry name" value="Ephrin_ectodomain"/>
    <property type="match status" value="1"/>
</dbReference>
<gene>
    <name evidence="10" type="primary">Necator_chrIV.g14903</name>
    <name evidence="10" type="ORF">RB195_001608</name>
</gene>
<keyword evidence="5" id="KW-0325">Glycoprotein</keyword>
<sequence>MFIIAASVSCIVTADVLYGRVTHIRDRRVQIYADLPEMAKDGDSPPEHQWNSCIDLLPEIYHRTWTSGRTPASLNELMATFLLLFLIAYVHSKRLPDIYWNSTNPIFDVSNTDHVMPVNIGDRVSLLCPRPGDDYEYSNIYAVSEEEYTHCFLQNPHLVGSCHNNTQEVTITVVFRQFTPTPGGMEFEPGRTYYFITTSDGTLSGIDRRKDGLCTERQMKVKFEVQLPKSEVQHHGNPKFAARTSQKEQREQMETSTPIMYIIHVDGENSDELDDDVATIASMSLPFLLSLLLFYLN</sequence>
<dbReference type="PRINTS" id="PR01347">
    <property type="entry name" value="EPHRIN"/>
</dbReference>
<dbReference type="InterPro" id="IPR031328">
    <property type="entry name" value="Ephrin"/>
</dbReference>
<evidence type="ECO:0000256" key="6">
    <source>
        <dbReference type="PROSITE-ProRule" id="PRU00884"/>
    </source>
</evidence>
<evidence type="ECO:0000313" key="10">
    <source>
        <dbReference type="EMBL" id="KAK6749105.1"/>
    </source>
</evidence>
<comment type="caution">
    <text evidence="10">The sequence shown here is derived from an EMBL/GenBank/DDBJ whole genome shotgun (WGS) entry which is preliminary data.</text>
</comment>
<dbReference type="PANTHER" id="PTHR11304">
    <property type="entry name" value="EPHRIN"/>
    <property type="match status" value="1"/>
</dbReference>
<evidence type="ECO:0000259" key="9">
    <source>
        <dbReference type="PROSITE" id="PS51551"/>
    </source>
</evidence>
<evidence type="ECO:0000256" key="5">
    <source>
        <dbReference type="ARBA" id="ARBA00023180"/>
    </source>
</evidence>
<accession>A0ABR1DF40</accession>
<keyword evidence="2" id="KW-0732">Signal</keyword>
<feature type="region of interest" description="Disordered" evidence="8">
    <location>
        <begin position="232"/>
        <end position="253"/>
    </location>
</feature>
<feature type="domain" description="Ephrin RBD" evidence="9">
    <location>
        <begin position="93"/>
        <end position="225"/>
    </location>
</feature>
<evidence type="ECO:0000313" key="11">
    <source>
        <dbReference type="Proteomes" id="UP001303046"/>
    </source>
</evidence>
<dbReference type="Gene3D" id="2.60.40.420">
    <property type="entry name" value="Cupredoxins - blue copper proteins"/>
    <property type="match status" value="1"/>
</dbReference>
<reference evidence="10 11" key="1">
    <citation type="submission" date="2023-08" db="EMBL/GenBank/DDBJ databases">
        <title>A Necator americanus chromosomal reference genome.</title>
        <authorList>
            <person name="Ilik V."/>
            <person name="Petrzelkova K.J."/>
            <person name="Pardy F."/>
            <person name="Fuh T."/>
            <person name="Niatou-Singa F.S."/>
            <person name="Gouil Q."/>
            <person name="Baker L."/>
            <person name="Ritchie M.E."/>
            <person name="Jex A.R."/>
            <person name="Gazzola D."/>
            <person name="Li H."/>
            <person name="Toshio Fujiwara R."/>
            <person name="Zhan B."/>
            <person name="Aroian R.V."/>
            <person name="Pafco B."/>
            <person name="Schwarz E.M."/>
        </authorList>
    </citation>
    <scope>NUCLEOTIDE SEQUENCE [LARGE SCALE GENOMIC DNA]</scope>
    <source>
        <strain evidence="10 11">Aroian</strain>
        <tissue evidence="10">Whole animal</tissue>
    </source>
</reference>
<dbReference type="PANTHER" id="PTHR11304:SF29">
    <property type="entry name" value="EPHRIN"/>
    <property type="match status" value="1"/>
</dbReference>